<comment type="caution">
    <text evidence="5">The sequence shown here is derived from an EMBL/GenBank/DDBJ whole genome shotgun (WGS) entry which is preliminary data.</text>
</comment>
<dbReference type="PANTHER" id="PTHR30408">
    <property type="entry name" value="TYPE-1 RESTRICTION ENZYME ECOKI SPECIFICITY PROTEIN"/>
    <property type="match status" value="1"/>
</dbReference>
<organism evidence="5">
    <name type="scientific">bioreactor metagenome</name>
    <dbReference type="NCBI Taxonomy" id="1076179"/>
    <lineage>
        <taxon>unclassified sequences</taxon>
        <taxon>metagenomes</taxon>
        <taxon>ecological metagenomes</taxon>
    </lineage>
</organism>
<dbReference type="Gene3D" id="3.90.220.20">
    <property type="entry name" value="DNA methylase specificity domains"/>
    <property type="match status" value="1"/>
</dbReference>
<dbReference type="PANTHER" id="PTHR30408:SF12">
    <property type="entry name" value="TYPE I RESTRICTION ENZYME MJAVIII SPECIFICITY SUBUNIT"/>
    <property type="match status" value="1"/>
</dbReference>
<dbReference type="GO" id="GO:0003677">
    <property type="term" value="F:DNA binding"/>
    <property type="evidence" value="ECO:0007669"/>
    <property type="project" value="UniProtKB-KW"/>
</dbReference>
<dbReference type="InterPro" id="IPR052021">
    <property type="entry name" value="Type-I_RS_S_subunit"/>
</dbReference>
<protein>
    <recommendedName>
        <fullName evidence="4">Type I restriction modification DNA specificity domain-containing protein</fullName>
    </recommendedName>
</protein>
<evidence type="ECO:0000313" key="5">
    <source>
        <dbReference type="EMBL" id="MPM48409.1"/>
    </source>
</evidence>
<name>A0A645A5E2_9ZZZZ</name>
<evidence type="ECO:0000259" key="4">
    <source>
        <dbReference type="Pfam" id="PF01420"/>
    </source>
</evidence>
<gene>
    <name evidence="5" type="ORF">SDC9_95134</name>
</gene>
<accession>A0A645A5E2</accession>
<feature type="domain" description="Type I restriction modification DNA specificity" evidence="4">
    <location>
        <begin position="19"/>
        <end position="195"/>
    </location>
</feature>
<dbReference type="GO" id="GO:0009307">
    <property type="term" value="P:DNA restriction-modification system"/>
    <property type="evidence" value="ECO:0007669"/>
    <property type="project" value="UniProtKB-KW"/>
</dbReference>
<dbReference type="Gene3D" id="1.10.287.1120">
    <property type="entry name" value="Bipartite methylase S protein"/>
    <property type="match status" value="1"/>
</dbReference>
<dbReference type="EMBL" id="VSSQ01012086">
    <property type="protein sequence ID" value="MPM48409.1"/>
    <property type="molecule type" value="Genomic_DNA"/>
</dbReference>
<dbReference type="InterPro" id="IPR000055">
    <property type="entry name" value="Restrct_endonuc_typeI_TRD"/>
</dbReference>
<evidence type="ECO:0000256" key="2">
    <source>
        <dbReference type="ARBA" id="ARBA00022747"/>
    </source>
</evidence>
<comment type="similarity">
    <text evidence="1">Belongs to the type-I restriction system S methylase family.</text>
</comment>
<dbReference type="Pfam" id="PF01420">
    <property type="entry name" value="Methylase_S"/>
    <property type="match status" value="1"/>
</dbReference>
<dbReference type="CDD" id="cd17283">
    <property type="entry name" value="RMtype1_S_Hpy180ORF7835P_TRD2-CR2_like"/>
    <property type="match status" value="1"/>
</dbReference>
<evidence type="ECO:0000256" key="1">
    <source>
        <dbReference type="ARBA" id="ARBA00010923"/>
    </source>
</evidence>
<dbReference type="AlphaFoldDB" id="A0A645A5E2"/>
<sequence length="206" mass="23835">MFPQAGNDVPKVRFAGFTEPWASRKLGEVAEIVRGASPRPIQDPKWFDEKSNVGWLRISDVSVQDGRVHYLEQHISKAGQKKTRVLTQPHLLLSIAASVGKPVINYVNTGVHDGFLIFQNPNFEIEFMFQWLKMFEEQWLKYGQPGSQINLNSDIVKNQDISIPTKEEQKHIGNLFLNLDNQVFVRQQKLDQLNQLKRSYLQRMFL</sequence>
<proteinExistence type="inferred from homology"/>
<keyword evidence="2" id="KW-0680">Restriction system</keyword>
<dbReference type="SUPFAM" id="SSF116734">
    <property type="entry name" value="DNA methylase specificity domain"/>
    <property type="match status" value="1"/>
</dbReference>
<keyword evidence="3" id="KW-0238">DNA-binding</keyword>
<dbReference type="InterPro" id="IPR044946">
    <property type="entry name" value="Restrct_endonuc_typeI_TRD_sf"/>
</dbReference>
<evidence type="ECO:0000256" key="3">
    <source>
        <dbReference type="ARBA" id="ARBA00023125"/>
    </source>
</evidence>
<reference evidence="5" key="1">
    <citation type="submission" date="2019-08" db="EMBL/GenBank/DDBJ databases">
        <authorList>
            <person name="Kucharzyk K."/>
            <person name="Murdoch R.W."/>
            <person name="Higgins S."/>
            <person name="Loffler F."/>
        </authorList>
    </citation>
    <scope>NUCLEOTIDE SEQUENCE</scope>
</reference>